<dbReference type="InterPro" id="IPR016032">
    <property type="entry name" value="Sig_transdc_resp-reg_C-effctor"/>
</dbReference>
<comment type="caution">
    <text evidence="2">The sequence shown here is derived from an EMBL/GenBank/DDBJ whole genome shotgun (WGS) entry which is preliminary data.</text>
</comment>
<dbReference type="Pfam" id="PF00196">
    <property type="entry name" value="GerE"/>
    <property type="match status" value="1"/>
</dbReference>
<organism evidence="2 3">
    <name type="scientific">Streptomyces sparsogenes DSM 40356</name>
    <dbReference type="NCBI Taxonomy" id="1331668"/>
    <lineage>
        <taxon>Bacteria</taxon>
        <taxon>Bacillati</taxon>
        <taxon>Actinomycetota</taxon>
        <taxon>Actinomycetes</taxon>
        <taxon>Kitasatosporales</taxon>
        <taxon>Streptomycetaceae</taxon>
        <taxon>Streptomyces</taxon>
    </lineage>
</organism>
<dbReference type="InterPro" id="IPR036388">
    <property type="entry name" value="WH-like_DNA-bd_sf"/>
</dbReference>
<evidence type="ECO:0000259" key="1">
    <source>
        <dbReference type="PROSITE" id="PS50043"/>
    </source>
</evidence>
<dbReference type="SUPFAM" id="SSF46894">
    <property type="entry name" value="C-terminal effector domain of the bipartite response regulators"/>
    <property type="match status" value="1"/>
</dbReference>
<dbReference type="Proteomes" id="UP000186168">
    <property type="component" value="Unassembled WGS sequence"/>
</dbReference>
<gene>
    <name evidence="2" type="ORF">SPAR_36706</name>
</gene>
<name>A0A1R1S887_9ACTN</name>
<sequence>MTGPHLSPKEQIVLRRFSEGATCSRIAHELGISEVSLRVYSHRMRKALGARSIAHAVLLGCRAGLLDGQPQRHGDHAGYTAHLRRGEEPCEPCRLGERAYRSTQRAGNREVA</sequence>
<evidence type="ECO:0000313" key="3">
    <source>
        <dbReference type="Proteomes" id="UP000186168"/>
    </source>
</evidence>
<feature type="domain" description="HTH luxR-type" evidence="1">
    <location>
        <begin position="1"/>
        <end position="64"/>
    </location>
</feature>
<dbReference type="Gene3D" id="1.10.10.10">
    <property type="entry name" value="Winged helix-like DNA-binding domain superfamily/Winged helix DNA-binding domain"/>
    <property type="match status" value="1"/>
</dbReference>
<keyword evidence="3" id="KW-1185">Reference proteome</keyword>
<dbReference type="InterPro" id="IPR000792">
    <property type="entry name" value="Tscrpt_reg_LuxR_C"/>
</dbReference>
<dbReference type="EMBL" id="ASQP01000469">
    <property type="protein sequence ID" value="OMI34443.1"/>
    <property type="molecule type" value="Genomic_DNA"/>
</dbReference>
<dbReference type="AlphaFoldDB" id="A0A1R1S887"/>
<dbReference type="PROSITE" id="PS50043">
    <property type="entry name" value="HTH_LUXR_2"/>
    <property type="match status" value="1"/>
</dbReference>
<dbReference type="GO" id="GO:0006355">
    <property type="term" value="P:regulation of DNA-templated transcription"/>
    <property type="evidence" value="ECO:0007669"/>
    <property type="project" value="InterPro"/>
</dbReference>
<dbReference type="STRING" id="67365.GCA_001704635_01696"/>
<protein>
    <recommendedName>
        <fullName evidence="1">HTH luxR-type domain-containing protein</fullName>
    </recommendedName>
</protein>
<dbReference type="SMART" id="SM00421">
    <property type="entry name" value="HTH_LUXR"/>
    <property type="match status" value="1"/>
</dbReference>
<reference evidence="2 3" key="1">
    <citation type="submission" date="2013-05" db="EMBL/GenBank/DDBJ databases">
        <title>Genome sequence of Streptomyces sparsogenes DSM 40356.</title>
        <authorList>
            <person name="Coyne S."/>
            <person name="Seebeck F.P."/>
        </authorList>
    </citation>
    <scope>NUCLEOTIDE SEQUENCE [LARGE SCALE GENOMIC DNA]</scope>
    <source>
        <strain evidence="2 3">DSM 40356</strain>
    </source>
</reference>
<evidence type="ECO:0000313" key="2">
    <source>
        <dbReference type="EMBL" id="OMI34443.1"/>
    </source>
</evidence>
<dbReference type="GO" id="GO:0003677">
    <property type="term" value="F:DNA binding"/>
    <property type="evidence" value="ECO:0007669"/>
    <property type="project" value="InterPro"/>
</dbReference>
<accession>A0A1R1S887</accession>
<proteinExistence type="predicted"/>
<dbReference type="CDD" id="cd06170">
    <property type="entry name" value="LuxR_C_like"/>
    <property type="match status" value="1"/>
</dbReference>